<keyword evidence="10" id="KW-1185">Reference proteome</keyword>
<comment type="caution">
    <text evidence="9">The sequence shown here is derived from an EMBL/GenBank/DDBJ whole genome shotgun (WGS) entry which is preliminary data.</text>
</comment>
<evidence type="ECO:0000256" key="3">
    <source>
        <dbReference type="ARBA" id="ARBA00022692"/>
    </source>
</evidence>
<dbReference type="AlphaFoldDB" id="A0A923IZG4"/>
<dbReference type="PANTHER" id="PTHR31272">
    <property type="entry name" value="CYTOCHROME C-TYPE BIOGENESIS PROTEIN HI_1454-RELATED"/>
    <property type="match status" value="1"/>
</dbReference>
<keyword evidence="4 7" id="KW-1133">Transmembrane helix</keyword>
<feature type="transmembrane region" description="Helical" evidence="7">
    <location>
        <begin position="246"/>
        <end position="273"/>
    </location>
</feature>
<feature type="transmembrane region" description="Helical" evidence="7">
    <location>
        <begin position="122"/>
        <end position="147"/>
    </location>
</feature>
<accession>A0A923IZG4</accession>
<dbReference type="Proteomes" id="UP000617426">
    <property type="component" value="Unassembled WGS sequence"/>
</dbReference>
<evidence type="ECO:0000256" key="4">
    <source>
        <dbReference type="ARBA" id="ARBA00022989"/>
    </source>
</evidence>
<keyword evidence="5 7" id="KW-0472">Membrane</keyword>
<keyword evidence="3 7" id="KW-0812">Transmembrane</keyword>
<sequence length="305" mass="31341">MSGISPLAALVGGMLTILAPCSVMVLPAFFSYAFQSKRALLARTGLFWAGLLLALVPLGAAFGASGAFLAERLGLFARLTALLVILLGVLEAAAIELPRPRRRARPGARPGRASRDFTSPGAILLLGAGYGLAGIGCAGPILGAILVTAGFGASPWQGALLMVLYATGMAVPLGLLALVWRAGRLSERAWLRPRPLRVFGRESTWTNLVSGLLLIALGIALGWSGASNPLGGVVPASRLASWEESVLRLASSVPAWALLFALAAVAGALWFAWPRRAADAGHSTDALPSADAGSAADTGRESGTE</sequence>
<evidence type="ECO:0000256" key="1">
    <source>
        <dbReference type="ARBA" id="ARBA00004141"/>
    </source>
</evidence>
<dbReference type="GO" id="GO:0016020">
    <property type="term" value="C:membrane"/>
    <property type="evidence" value="ECO:0007669"/>
    <property type="project" value="UniProtKB-SubCell"/>
</dbReference>
<proteinExistence type="inferred from homology"/>
<gene>
    <name evidence="9" type="ORF">HD592_001881</name>
</gene>
<feature type="domain" description="Cytochrome C biogenesis protein transmembrane" evidence="8">
    <location>
        <begin position="9"/>
        <end position="188"/>
    </location>
</feature>
<dbReference type="InterPro" id="IPR003834">
    <property type="entry name" value="Cyt_c_assmbl_TM_dom"/>
</dbReference>
<dbReference type="Pfam" id="PF02683">
    <property type="entry name" value="DsbD_TM"/>
    <property type="match status" value="1"/>
</dbReference>
<feature type="region of interest" description="Disordered" evidence="6">
    <location>
        <begin position="284"/>
        <end position="305"/>
    </location>
</feature>
<dbReference type="GO" id="GO:0017004">
    <property type="term" value="P:cytochrome complex assembly"/>
    <property type="evidence" value="ECO:0007669"/>
    <property type="project" value="InterPro"/>
</dbReference>
<comment type="similarity">
    <text evidence="2">Belongs to the DsbD family.</text>
</comment>
<protein>
    <submittedName>
        <fullName evidence="9">Cytochrome c biogenesis protein CcdA</fullName>
    </submittedName>
</protein>
<evidence type="ECO:0000256" key="6">
    <source>
        <dbReference type="SAM" id="MobiDB-lite"/>
    </source>
</evidence>
<feature type="transmembrane region" description="Helical" evidence="7">
    <location>
        <begin position="46"/>
        <end position="69"/>
    </location>
</feature>
<organism evidence="9 10">
    <name type="scientific">Schaalia hyovaginalis</name>
    <dbReference type="NCBI Taxonomy" id="29316"/>
    <lineage>
        <taxon>Bacteria</taxon>
        <taxon>Bacillati</taxon>
        <taxon>Actinomycetota</taxon>
        <taxon>Actinomycetes</taxon>
        <taxon>Actinomycetales</taxon>
        <taxon>Actinomycetaceae</taxon>
        <taxon>Schaalia</taxon>
    </lineage>
</organism>
<feature type="transmembrane region" description="Helical" evidence="7">
    <location>
        <begin position="75"/>
        <end position="95"/>
    </location>
</feature>
<dbReference type="EMBL" id="JACHMK010000001">
    <property type="protein sequence ID" value="MBB6335316.1"/>
    <property type="molecule type" value="Genomic_DNA"/>
</dbReference>
<evidence type="ECO:0000256" key="2">
    <source>
        <dbReference type="ARBA" id="ARBA00006143"/>
    </source>
</evidence>
<dbReference type="PANTHER" id="PTHR31272:SF4">
    <property type="entry name" value="CYTOCHROME C-TYPE BIOGENESIS PROTEIN HI_1454-RELATED"/>
    <property type="match status" value="1"/>
</dbReference>
<dbReference type="RefSeq" id="WP_184453652.1">
    <property type="nucleotide sequence ID" value="NZ_JACHMK010000001.1"/>
</dbReference>
<comment type="subcellular location">
    <subcellularLocation>
        <location evidence="1">Membrane</location>
        <topology evidence="1">Multi-pass membrane protein</topology>
    </subcellularLocation>
</comment>
<evidence type="ECO:0000313" key="10">
    <source>
        <dbReference type="Proteomes" id="UP000617426"/>
    </source>
</evidence>
<feature type="transmembrane region" description="Helical" evidence="7">
    <location>
        <begin position="204"/>
        <end position="226"/>
    </location>
</feature>
<evidence type="ECO:0000256" key="7">
    <source>
        <dbReference type="SAM" id="Phobius"/>
    </source>
</evidence>
<name>A0A923IZG4_9ACTO</name>
<feature type="transmembrane region" description="Helical" evidence="7">
    <location>
        <begin position="159"/>
        <end position="183"/>
    </location>
</feature>
<evidence type="ECO:0000259" key="8">
    <source>
        <dbReference type="Pfam" id="PF02683"/>
    </source>
</evidence>
<reference evidence="9" key="1">
    <citation type="submission" date="2020-08" db="EMBL/GenBank/DDBJ databases">
        <title>Sequencing the genomes of 1000 actinobacteria strains.</title>
        <authorList>
            <person name="Klenk H.-P."/>
        </authorList>
    </citation>
    <scope>NUCLEOTIDE SEQUENCE</scope>
    <source>
        <strain evidence="9">DSM 10695</strain>
    </source>
</reference>
<evidence type="ECO:0000313" key="9">
    <source>
        <dbReference type="EMBL" id="MBB6335316.1"/>
    </source>
</evidence>
<dbReference type="InterPro" id="IPR051790">
    <property type="entry name" value="Cytochrome_c-biogenesis_DsbD"/>
</dbReference>
<feature type="transmembrane region" description="Helical" evidence="7">
    <location>
        <begin position="6"/>
        <end position="34"/>
    </location>
</feature>
<evidence type="ECO:0000256" key="5">
    <source>
        <dbReference type="ARBA" id="ARBA00023136"/>
    </source>
</evidence>